<keyword evidence="2" id="KW-1185">Reference proteome</keyword>
<accession>A0A9K3DED8</accession>
<organism evidence="1 2">
    <name type="scientific">Helianthus annuus</name>
    <name type="common">Common sunflower</name>
    <dbReference type="NCBI Taxonomy" id="4232"/>
    <lineage>
        <taxon>Eukaryota</taxon>
        <taxon>Viridiplantae</taxon>
        <taxon>Streptophyta</taxon>
        <taxon>Embryophyta</taxon>
        <taxon>Tracheophyta</taxon>
        <taxon>Spermatophyta</taxon>
        <taxon>Magnoliopsida</taxon>
        <taxon>eudicotyledons</taxon>
        <taxon>Gunneridae</taxon>
        <taxon>Pentapetalae</taxon>
        <taxon>asterids</taxon>
        <taxon>campanulids</taxon>
        <taxon>Asterales</taxon>
        <taxon>Asteraceae</taxon>
        <taxon>Asteroideae</taxon>
        <taxon>Heliantheae alliance</taxon>
        <taxon>Heliantheae</taxon>
        <taxon>Helianthus</taxon>
    </lineage>
</organism>
<comment type="caution">
    <text evidence="1">The sequence shown here is derived from an EMBL/GenBank/DDBJ whole genome shotgun (WGS) entry which is preliminary data.</text>
</comment>
<evidence type="ECO:0000313" key="2">
    <source>
        <dbReference type="Proteomes" id="UP000215914"/>
    </source>
</evidence>
<reference evidence="1" key="2">
    <citation type="submission" date="2020-06" db="EMBL/GenBank/DDBJ databases">
        <title>Helianthus annuus Genome sequencing and assembly Release 2.</title>
        <authorList>
            <person name="Gouzy J."/>
            <person name="Langlade N."/>
            <person name="Munos S."/>
        </authorList>
    </citation>
    <scope>NUCLEOTIDE SEQUENCE</scope>
    <source>
        <tissue evidence="1">Leaves</tissue>
    </source>
</reference>
<name>A0A9K3DED8_HELAN</name>
<gene>
    <name evidence="1" type="ORF">HanXRQr2_Chr17g0781741</name>
</gene>
<sequence length="49" mass="5613">MIVFAPLGYEHTLITHDALPQSCSNLVSLRLLSKLVVLKFRVFSRCCEY</sequence>
<reference evidence="1" key="1">
    <citation type="journal article" date="2017" name="Nature">
        <title>The sunflower genome provides insights into oil metabolism, flowering and Asterid evolution.</title>
        <authorList>
            <person name="Badouin H."/>
            <person name="Gouzy J."/>
            <person name="Grassa C.J."/>
            <person name="Murat F."/>
            <person name="Staton S.E."/>
            <person name="Cottret L."/>
            <person name="Lelandais-Briere C."/>
            <person name="Owens G.L."/>
            <person name="Carrere S."/>
            <person name="Mayjonade B."/>
            <person name="Legrand L."/>
            <person name="Gill N."/>
            <person name="Kane N.C."/>
            <person name="Bowers J.E."/>
            <person name="Hubner S."/>
            <person name="Bellec A."/>
            <person name="Berard A."/>
            <person name="Berges H."/>
            <person name="Blanchet N."/>
            <person name="Boniface M.C."/>
            <person name="Brunel D."/>
            <person name="Catrice O."/>
            <person name="Chaidir N."/>
            <person name="Claudel C."/>
            <person name="Donnadieu C."/>
            <person name="Faraut T."/>
            <person name="Fievet G."/>
            <person name="Helmstetter N."/>
            <person name="King M."/>
            <person name="Knapp S.J."/>
            <person name="Lai Z."/>
            <person name="Le Paslier M.C."/>
            <person name="Lippi Y."/>
            <person name="Lorenzon L."/>
            <person name="Mandel J.R."/>
            <person name="Marage G."/>
            <person name="Marchand G."/>
            <person name="Marquand E."/>
            <person name="Bret-Mestries E."/>
            <person name="Morien E."/>
            <person name="Nambeesan S."/>
            <person name="Nguyen T."/>
            <person name="Pegot-Espagnet P."/>
            <person name="Pouilly N."/>
            <person name="Raftis F."/>
            <person name="Sallet E."/>
            <person name="Schiex T."/>
            <person name="Thomas J."/>
            <person name="Vandecasteele C."/>
            <person name="Vares D."/>
            <person name="Vear F."/>
            <person name="Vautrin S."/>
            <person name="Crespi M."/>
            <person name="Mangin B."/>
            <person name="Burke J.M."/>
            <person name="Salse J."/>
            <person name="Munos S."/>
            <person name="Vincourt P."/>
            <person name="Rieseberg L.H."/>
            <person name="Langlade N.B."/>
        </authorList>
    </citation>
    <scope>NUCLEOTIDE SEQUENCE</scope>
    <source>
        <tissue evidence="1">Leaves</tissue>
    </source>
</reference>
<dbReference type="EMBL" id="MNCJ02000332">
    <property type="protein sequence ID" value="KAF5753585.1"/>
    <property type="molecule type" value="Genomic_DNA"/>
</dbReference>
<dbReference type="Proteomes" id="UP000215914">
    <property type="component" value="Unassembled WGS sequence"/>
</dbReference>
<dbReference type="AlphaFoldDB" id="A0A9K3DED8"/>
<protein>
    <submittedName>
        <fullName evidence="1">Uncharacterized protein</fullName>
    </submittedName>
</protein>
<dbReference type="Gramene" id="mRNA:HanXRQr2_Chr17g0781741">
    <property type="protein sequence ID" value="CDS:HanXRQr2_Chr17g0781741.1"/>
    <property type="gene ID" value="HanXRQr2_Chr17g0781741"/>
</dbReference>
<proteinExistence type="predicted"/>
<evidence type="ECO:0000313" key="1">
    <source>
        <dbReference type="EMBL" id="KAF5753585.1"/>
    </source>
</evidence>